<keyword evidence="10" id="KW-0408">Iron</keyword>
<dbReference type="GO" id="GO:0046872">
    <property type="term" value="F:metal ion binding"/>
    <property type="evidence" value="ECO:0007669"/>
    <property type="project" value="UniProtKB-KW"/>
</dbReference>
<keyword evidence="4" id="KW-1003">Cell membrane</keyword>
<dbReference type="GO" id="GO:0005886">
    <property type="term" value="C:plasma membrane"/>
    <property type="evidence" value="ECO:0007669"/>
    <property type="project" value="UniProtKB-SubCell"/>
</dbReference>
<keyword evidence="7" id="KW-0479">Metal-binding</keyword>
<evidence type="ECO:0000256" key="2">
    <source>
        <dbReference type="ARBA" id="ARBA00004651"/>
    </source>
</evidence>
<evidence type="ECO:0000259" key="14">
    <source>
        <dbReference type="Pfam" id="PF01292"/>
    </source>
</evidence>
<evidence type="ECO:0000256" key="8">
    <source>
        <dbReference type="ARBA" id="ARBA00022982"/>
    </source>
</evidence>
<reference evidence="17 18" key="2">
    <citation type="journal article" date="2017" name="Genome Biol. Evol.">
        <title>Trajectories and Drivers of Genome Evolution in Surface-Associated Marine Phaeobacter.</title>
        <authorList>
            <person name="Freese H.M."/>
            <person name="Sikorski J."/>
            <person name="Bunk B."/>
            <person name="Scheuner C."/>
            <person name="Meier-Kolthoff J.P."/>
            <person name="Sproer C."/>
            <person name="Gram L."/>
            <person name="Overmann J."/>
        </authorList>
    </citation>
    <scope>NUCLEOTIDE SEQUENCE [LARGE SCALE GENOMIC DNA]</scope>
    <source>
        <strain evidence="15 18">P66</strain>
        <strain evidence="16 17">P88</strain>
    </source>
</reference>
<dbReference type="SUPFAM" id="SSF81342">
    <property type="entry name" value="Transmembrane di-heme cytochromes"/>
    <property type="match status" value="1"/>
</dbReference>
<dbReference type="PANTHER" id="PTHR30529:SF1">
    <property type="entry name" value="CYTOCHROME B561 HOMOLOG 2"/>
    <property type="match status" value="1"/>
</dbReference>
<dbReference type="RefSeq" id="WP_014875505.1">
    <property type="nucleotide sequence ID" value="NZ_BSKP01000001.1"/>
</dbReference>
<keyword evidence="11 13" id="KW-0472">Membrane</keyword>
<evidence type="ECO:0000313" key="16">
    <source>
        <dbReference type="EMBL" id="AUQ99964.1"/>
    </source>
</evidence>
<dbReference type="EMBL" id="CP010725">
    <property type="protein sequence ID" value="AUQ99964.1"/>
    <property type="molecule type" value="Genomic_DNA"/>
</dbReference>
<dbReference type="Proteomes" id="UP000236447">
    <property type="component" value="Chromosome"/>
</dbReference>
<feature type="domain" description="Cytochrome b561 bacterial/Ni-hydrogenase" evidence="14">
    <location>
        <begin position="7"/>
        <end position="175"/>
    </location>
</feature>
<evidence type="ECO:0000313" key="15">
    <source>
        <dbReference type="EMBL" id="AUQ93558.1"/>
    </source>
</evidence>
<keyword evidence="18" id="KW-1185">Reference proteome</keyword>
<keyword evidence="8" id="KW-0249">Electron transport</keyword>
<feature type="transmembrane region" description="Helical" evidence="13">
    <location>
        <begin position="141"/>
        <end position="162"/>
    </location>
</feature>
<dbReference type="InterPro" id="IPR016174">
    <property type="entry name" value="Di-haem_cyt_TM"/>
</dbReference>
<name>A0A2I7HIR3_9RHOB</name>
<evidence type="ECO:0000256" key="11">
    <source>
        <dbReference type="ARBA" id="ARBA00023136"/>
    </source>
</evidence>
<evidence type="ECO:0000313" key="17">
    <source>
        <dbReference type="Proteomes" id="UP000236447"/>
    </source>
</evidence>
<sequence length="183" mass="19331">MKSQSNRYGTVAITIHWLSALLICALLASGFRAAGLTDGDAKIGILSAHVPMGITILALTLVRIAWWVFADSKPASPKGDPIWQSLSAKAVHLLFYVVILGMAASGIGMLALSGAGAIILGAAAGDLPNFHDYAPRIPHGIGARAIVGLLVLHVGAALYHHFIKRDGLIWRMWYGSRADGDAK</sequence>
<dbReference type="Proteomes" id="UP000236536">
    <property type="component" value="Chromosome"/>
</dbReference>
<evidence type="ECO:0000256" key="1">
    <source>
        <dbReference type="ARBA" id="ARBA00001970"/>
    </source>
</evidence>
<accession>A0A2I7HIR3</accession>
<keyword evidence="9 13" id="KW-1133">Transmembrane helix</keyword>
<keyword evidence="5" id="KW-0349">Heme</keyword>
<gene>
    <name evidence="15" type="ORF">PhaeoP66_00745</name>
    <name evidence="16" type="ORF">PhaeoP88_02616</name>
</gene>
<evidence type="ECO:0000256" key="9">
    <source>
        <dbReference type="ARBA" id="ARBA00022989"/>
    </source>
</evidence>
<evidence type="ECO:0000256" key="10">
    <source>
        <dbReference type="ARBA" id="ARBA00023004"/>
    </source>
</evidence>
<dbReference type="GO" id="GO:0020037">
    <property type="term" value="F:heme binding"/>
    <property type="evidence" value="ECO:0007669"/>
    <property type="project" value="TreeGrafter"/>
</dbReference>
<evidence type="ECO:0000256" key="3">
    <source>
        <dbReference type="ARBA" id="ARBA00022448"/>
    </source>
</evidence>
<comment type="similarity">
    <text evidence="12">Belongs to the cytochrome b561 family.</text>
</comment>
<comment type="subcellular location">
    <subcellularLocation>
        <location evidence="2">Cell membrane</location>
        <topology evidence="2">Multi-pass membrane protein</topology>
    </subcellularLocation>
</comment>
<comment type="cofactor">
    <cofactor evidence="1">
        <name>heme b</name>
        <dbReference type="ChEBI" id="CHEBI:60344"/>
    </cofactor>
</comment>
<keyword evidence="3" id="KW-0813">Transport</keyword>
<dbReference type="InterPro" id="IPR011577">
    <property type="entry name" value="Cyt_b561_bac/Ni-Hgenase"/>
</dbReference>
<dbReference type="InterPro" id="IPR052168">
    <property type="entry name" value="Cytochrome_b561_oxidase"/>
</dbReference>
<feature type="transmembrane region" description="Helical" evidence="13">
    <location>
        <begin position="90"/>
        <end position="121"/>
    </location>
</feature>
<dbReference type="Pfam" id="PF01292">
    <property type="entry name" value="Ni_hydr_CYTB"/>
    <property type="match status" value="1"/>
</dbReference>
<evidence type="ECO:0000256" key="5">
    <source>
        <dbReference type="ARBA" id="ARBA00022617"/>
    </source>
</evidence>
<dbReference type="EMBL" id="CP010705">
    <property type="protein sequence ID" value="AUQ93558.1"/>
    <property type="molecule type" value="Genomic_DNA"/>
</dbReference>
<evidence type="ECO:0000256" key="7">
    <source>
        <dbReference type="ARBA" id="ARBA00022723"/>
    </source>
</evidence>
<evidence type="ECO:0000256" key="4">
    <source>
        <dbReference type="ARBA" id="ARBA00022475"/>
    </source>
</evidence>
<keyword evidence="6 13" id="KW-0812">Transmembrane</keyword>
<reference evidence="15 18" key="3">
    <citation type="journal article" date="2017" name="Int. J. Syst. Evol. Microbiol.">
        <title>Adaptation of Surface-Associated Bacteria to the Open Ocean: A Genomically Distinct Subpopulation of Phaeobacter gallaeciensis Colonizes Pacific Mesozooplankton.</title>
        <authorList>
            <person name="Freese H.M."/>
            <person name="Methner A."/>
            <person name="Overmann J."/>
        </authorList>
    </citation>
    <scope>NUCLEOTIDE SEQUENCE [LARGE SCALE GENOMIC DNA]</scope>
    <source>
        <strain evidence="15 18">P66</strain>
    </source>
</reference>
<reference evidence="16 17" key="1">
    <citation type="journal article" date="2017" name="Front. Microbiol.">
        <title>Phaeobacter piscinae sp. nov., a species of the Roseobacter group and potential aquaculture probiont.</title>
        <authorList>
            <person name="Sonnenschein E.C."/>
            <person name="Phippen C.B.W."/>
            <person name="Nielsen K.F."/>
            <person name="Mateiu R.V."/>
            <person name="Melchiorsen J."/>
            <person name="Gram L."/>
            <person name="Overmann J."/>
            <person name="Freese H.M."/>
        </authorList>
    </citation>
    <scope>NUCLEOTIDE SEQUENCE [LARGE SCALE GENOMIC DNA]</scope>
    <source>
        <strain evidence="16 17">P88</strain>
    </source>
</reference>
<evidence type="ECO:0000256" key="12">
    <source>
        <dbReference type="ARBA" id="ARBA00037975"/>
    </source>
</evidence>
<proteinExistence type="inferred from homology"/>
<evidence type="ECO:0000256" key="6">
    <source>
        <dbReference type="ARBA" id="ARBA00022692"/>
    </source>
</evidence>
<dbReference type="Gene3D" id="1.20.950.20">
    <property type="entry name" value="Transmembrane di-heme cytochromes, Chain C"/>
    <property type="match status" value="1"/>
</dbReference>
<protein>
    <submittedName>
        <fullName evidence="15 16">Cytochrome b561</fullName>
    </submittedName>
</protein>
<dbReference type="GO" id="GO:0009055">
    <property type="term" value="F:electron transfer activity"/>
    <property type="evidence" value="ECO:0007669"/>
    <property type="project" value="InterPro"/>
</dbReference>
<dbReference type="GO" id="GO:0022904">
    <property type="term" value="P:respiratory electron transport chain"/>
    <property type="evidence" value="ECO:0007669"/>
    <property type="project" value="InterPro"/>
</dbReference>
<dbReference type="AlphaFoldDB" id="A0A2I7HIR3"/>
<organism evidence="16 17">
    <name type="scientific">Phaeobacter inhibens</name>
    <dbReference type="NCBI Taxonomy" id="221822"/>
    <lineage>
        <taxon>Bacteria</taxon>
        <taxon>Pseudomonadati</taxon>
        <taxon>Pseudomonadota</taxon>
        <taxon>Alphaproteobacteria</taxon>
        <taxon>Rhodobacterales</taxon>
        <taxon>Roseobacteraceae</taxon>
        <taxon>Phaeobacter</taxon>
    </lineage>
</organism>
<evidence type="ECO:0000313" key="18">
    <source>
        <dbReference type="Proteomes" id="UP000236536"/>
    </source>
</evidence>
<evidence type="ECO:0000256" key="13">
    <source>
        <dbReference type="SAM" id="Phobius"/>
    </source>
</evidence>
<dbReference type="PANTHER" id="PTHR30529">
    <property type="entry name" value="CYTOCHROME B561"/>
    <property type="match status" value="1"/>
</dbReference>
<feature type="transmembrane region" description="Helical" evidence="13">
    <location>
        <begin position="43"/>
        <end position="69"/>
    </location>
</feature>